<reference evidence="8 9" key="1">
    <citation type="submission" date="2023-01" db="EMBL/GenBank/DDBJ databases">
        <title>Analysis of 21 Apiospora genomes using comparative genomics revels a genus with tremendous synthesis potential of carbohydrate active enzymes and secondary metabolites.</title>
        <authorList>
            <person name="Sorensen T."/>
        </authorList>
    </citation>
    <scope>NUCLEOTIDE SEQUENCE [LARGE SCALE GENOMIC DNA]</scope>
    <source>
        <strain evidence="8 9">CBS 114990</strain>
    </source>
</reference>
<evidence type="ECO:0000313" key="9">
    <source>
        <dbReference type="Proteomes" id="UP001433268"/>
    </source>
</evidence>
<dbReference type="Gene3D" id="1.20.1250.20">
    <property type="entry name" value="MFS general substrate transporter like domains"/>
    <property type="match status" value="1"/>
</dbReference>
<sequence length="684" mass="74045">MTDTQNSPGPVTAADGDETAAKAIARAHMPLSGLEDDPEFANREAFHGLYVATEEEKRTLRRVAGKMPNSCYYLCAVEFAERASYYGCNQVYKQFVRAPLPPGSTTGRTPPGTRFNPGALGLGSQAATAMTEAFKFMAYALPVFFGWLADAKYGRFKMICWGVGICGIAHVTMIISALPPVLTSGKAVGPFAFSLYLLAIGAAQFKPNISPTIMDQSPHKVAHVIKEKSGEKVVVDPEESIASIMLWFYLLINIGSCFGIPTSYLAKLVGYWAAYLIPTIVYLMLPPLLWYLNTRLIKQPPGGSDLGNVFRVLSDIFRHGGIRMIGRKGFWESGKPSVRRAAGVTKEYPYDDEFVNDVRRTFQACGIFLFQTNIHVKPIIGLNDGGIGAAANTLTAGMDAHGMPNDLLDNLNPVSIVVLVPIMNHIGQSTSEPVATPHSLCLANVRNDTIVYPALRRAGIRFGPISRMTFGFAMTTLGSIAYSVLAHRVYQTSPCGDQASKCTETALGDQGFSTVHIGLYAIPTVVTAMAEVFINVTAYGIAYTQSPKNMKGLVASVNLFMSAISSILSLATSAAIRDPYLPWVFAAPTIAGAFITVAFWFTFRHLDHQEFVINTDFDDMQLDSSEVSDEEHAAAAKNEKTAVLSATTARPIDSKSSDDEIFPSAKPDEGPREASLANMKGCRG</sequence>
<proteinExistence type="inferred from homology"/>
<evidence type="ECO:0000313" key="8">
    <source>
        <dbReference type="EMBL" id="KAK8066762.1"/>
    </source>
</evidence>
<keyword evidence="4 7" id="KW-1133">Transmembrane helix</keyword>
<evidence type="ECO:0000256" key="7">
    <source>
        <dbReference type="SAM" id="Phobius"/>
    </source>
</evidence>
<accession>A0ABR1V6D9</accession>
<dbReference type="PANTHER" id="PTHR11654">
    <property type="entry name" value="OLIGOPEPTIDE TRANSPORTER-RELATED"/>
    <property type="match status" value="1"/>
</dbReference>
<keyword evidence="9" id="KW-1185">Reference proteome</keyword>
<dbReference type="InterPro" id="IPR036259">
    <property type="entry name" value="MFS_trans_sf"/>
</dbReference>
<feature type="transmembrane region" description="Helical" evidence="7">
    <location>
        <begin position="158"/>
        <end position="181"/>
    </location>
</feature>
<gene>
    <name evidence="8" type="ORF">PG997_013509</name>
</gene>
<keyword evidence="3 7" id="KW-0812">Transmembrane</keyword>
<dbReference type="GeneID" id="92050883"/>
<evidence type="ECO:0000256" key="4">
    <source>
        <dbReference type="ARBA" id="ARBA00022989"/>
    </source>
</evidence>
<name>A0ABR1V6D9_9PEZI</name>
<feature type="transmembrane region" description="Helical" evidence="7">
    <location>
        <begin position="187"/>
        <end position="205"/>
    </location>
</feature>
<evidence type="ECO:0000256" key="5">
    <source>
        <dbReference type="ARBA" id="ARBA00023136"/>
    </source>
</evidence>
<dbReference type="SUPFAM" id="SSF103473">
    <property type="entry name" value="MFS general substrate transporter"/>
    <property type="match status" value="2"/>
</dbReference>
<keyword evidence="5 7" id="KW-0472">Membrane</keyword>
<evidence type="ECO:0000256" key="1">
    <source>
        <dbReference type="ARBA" id="ARBA00004141"/>
    </source>
</evidence>
<feature type="transmembrane region" description="Helical" evidence="7">
    <location>
        <begin position="465"/>
        <end position="485"/>
    </location>
</feature>
<feature type="transmembrane region" description="Helical" evidence="7">
    <location>
        <begin position="272"/>
        <end position="292"/>
    </location>
</feature>
<feature type="compositionally biased region" description="Basic and acidic residues" evidence="6">
    <location>
        <begin position="631"/>
        <end position="640"/>
    </location>
</feature>
<evidence type="ECO:0000256" key="2">
    <source>
        <dbReference type="ARBA" id="ARBA00005982"/>
    </source>
</evidence>
<evidence type="ECO:0000256" key="6">
    <source>
        <dbReference type="SAM" id="MobiDB-lite"/>
    </source>
</evidence>
<feature type="transmembrane region" description="Helical" evidence="7">
    <location>
        <begin position="582"/>
        <end position="603"/>
    </location>
</feature>
<dbReference type="RefSeq" id="XP_066663515.1">
    <property type="nucleotide sequence ID" value="XM_066817823.1"/>
</dbReference>
<dbReference type="Pfam" id="PF00854">
    <property type="entry name" value="PTR2"/>
    <property type="match status" value="2"/>
</dbReference>
<feature type="transmembrane region" description="Helical" evidence="7">
    <location>
        <begin position="517"/>
        <end position="541"/>
    </location>
</feature>
<feature type="transmembrane region" description="Helical" evidence="7">
    <location>
        <begin position="553"/>
        <end position="576"/>
    </location>
</feature>
<comment type="subcellular location">
    <subcellularLocation>
        <location evidence="1">Membrane</location>
        <topology evidence="1">Multi-pass membrane protein</topology>
    </subcellularLocation>
</comment>
<comment type="caution">
    <text evidence="8">The sequence shown here is derived from an EMBL/GenBank/DDBJ whole genome shotgun (WGS) entry which is preliminary data.</text>
</comment>
<dbReference type="Proteomes" id="UP001433268">
    <property type="component" value="Unassembled WGS sequence"/>
</dbReference>
<feature type="region of interest" description="Disordered" evidence="6">
    <location>
        <begin position="631"/>
        <end position="684"/>
    </location>
</feature>
<protein>
    <submittedName>
        <fullName evidence="8">Peptide transporter PTR2</fullName>
    </submittedName>
</protein>
<feature type="transmembrane region" description="Helical" evidence="7">
    <location>
        <begin position="246"/>
        <end position="266"/>
    </location>
</feature>
<dbReference type="EMBL" id="JAQQWN010000009">
    <property type="protein sequence ID" value="KAK8066762.1"/>
    <property type="molecule type" value="Genomic_DNA"/>
</dbReference>
<comment type="similarity">
    <text evidence="2">Belongs to the major facilitator superfamily. Proton-dependent oligopeptide transporter (POT/PTR) (TC 2.A.17) family.</text>
</comment>
<dbReference type="InterPro" id="IPR000109">
    <property type="entry name" value="POT_fam"/>
</dbReference>
<organism evidence="8 9">
    <name type="scientific">Apiospora hydei</name>
    <dbReference type="NCBI Taxonomy" id="1337664"/>
    <lineage>
        <taxon>Eukaryota</taxon>
        <taxon>Fungi</taxon>
        <taxon>Dikarya</taxon>
        <taxon>Ascomycota</taxon>
        <taxon>Pezizomycotina</taxon>
        <taxon>Sordariomycetes</taxon>
        <taxon>Xylariomycetidae</taxon>
        <taxon>Amphisphaeriales</taxon>
        <taxon>Apiosporaceae</taxon>
        <taxon>Apiospora</taxon>
    </lineage>
</organism>
<evidence type="ECO:0000256" key="3">
    <source>
        <dbReference type="ARBA" id="ARBA00022692"/>
    </source>
</evidence>